<dbReference type="EMBL" id="BOVK01000024">
    <property type="protein sequence ID" value="GIQ69162.1"/>
    <property type="molecule type" value="Genomic_DNA"/>
</dbReference>
<protein>
    <submittedName>
        <fullName evidence="1">Uncharacterized protein</fullName>
    </submittedName>
</protein>
<dbReference type="Proteomes" id="UP000677918">
    <property type="component" value="Unassembled WGS sequence"/>
</dbReference>
<reference evidence="1" key="1">
    <citation type="submission" date="2021-04" db="EMBL/GenBank/DDBJ databases">
        <title>Draft genome sequence of Xylanibacillus composti strain K13.</title>
        <authorList>
            <person name="Uke A."/>
            <person name="Chhe C."/>
            <person name="Baramee S."/>
            <person name="Kosugi A."/>
        </authorList>
    </citation>
    <scope>NUCLEOTIDE SEQUENCE</scope>
    <source>
        <strain evidence="1">K13</strain>
    </source>
</reference>
<evidence type="ECO:0000313" key="2">
    <source>
        <dbReference type="Proteomes" id="UP000677918"/>
    </source>
</evidence>
<sequence length="56" mass="6051">MTKLPESPMPSGAQHLLSLAEQHGLRLRAEQLEINESGMDFLVAFATDEAGQACLP</sequence>
<name>A0A8J4H452_9BACL</name>
<evidence type="ECO:0000313" key="1">
    <source>
        <dbReference type="EMBL" id="GIQ69162.1"/>
    </source>
</evidence>
<dbReference type="AlphaFoldDB" id="A0A8J4H452"/>
<gene>
    <name evidence="1" type="ORF">XYCOK13_19860</name>
</gene>
<comment type="caution">
    <text evidence="1">The sequence shown here is derived from an EMBL/GenBank/DDBJ whole genome shotgun (WGS) entry which is preliminary data.</text>
</comment>
<organism evidence="1 2">
    <name type="scientific">Xylanibacillus composti</name>
    <dbReference type="NCBI Taxonomy" id="1572762"/>
    <lineage>
        <taxon>Bacteria</taxon>
        <taxon>Bacillati</taxon>
        <taxon>Bacillota</taxon>
        <taxon>Bacilli</taxon>
        <taxon>Bacillales</taxon>
        <taxon>Paenibacillaceae</taxon>
        <taxon>Xylanibacillus</taxon>
    </lineage>
</organism>
<accession>A0A8J4H452</accession>
<proteinExistence type="predicted"/>
<dbReference type="RefSeq" id="WP_213411960.1">
    <property type="nucleotide sequence ID" value="NZ_BOVK01000024.1"/>
</dbReference>
<keyword evidence="2" id="KW-1185">Reference proteome</keyword>